<gene>
    <name evidence="5" type="primary">socC</name>
    <name evidence="5" type="ORF">SH1V18_05260</name>
</gene>
<feature type="domain" description="GFO/IDH/MocA-like oxidoreductase" evidence="4">
    <location>
        <begin position="136"/>
        <end position="249"/>
    </location>
</feature>
<evidence type="ECO:0000313" key="6">
    <source>
        <dbReference type="Proteomes" id="UP001144256"/>
    </source>
</evidence>
<dbReference type="Proteomes" id="UP001144256">
    <property type="component" value="Unassembled WGS sequence"/>
</dbReference>
<comment type="caution">
    <text evidence="5">The sequence shown here is derived from an EMBL/GenBank/DDBJ whole genome shotgun (WGS) entry which is preliminary data.</text>
</comment>
<feature type="domain" description="Gfo/Idh/MocA-like oxidoreductase N-terminal" evidence="3">
    <location>
        <begin position="5"/>
        <end position="118"/>
    </location>
</feature>
<dbReference type="EMBL" id="BRLB01000001">
    <property type="protein sequence ID" value="GKX28046.1"/>
    <property type="molecule type" value="Genomic_DNA"/>
</dbReference>
<dbReference type="Gene3D" id="3.40.50.720">
    <property type="entry name" value="NAD(P)-binding Rossmann-like Domain"/>
    <property type="match status" value="1"/>
</dbReference>
<protein>
    <submittedName>
        <fullName evidence="5">Deoxyfructose oxidoreductase</fullName>
    </submittedName>
</protein>
<dbReference type="SUPFAM" id="SSF55347">
    <property type="entry name" value="Glyceraldehyde-3-phosphate dehydrogenase-like, C-terminal domain"/>
    <property type="match status" value="1"/>
</dbReference>
<dbReference type="GO" id="GO:0016491">
    <property type="term" value="F:oxidoreductase activity"/>
    <property type="evidence" value="ECO:0007669"/>
    <property type="project" value="UniProtKB-KW"/>
</dbReference>
<evidence type="ECO:0000259" key="3">
    <source>
        <dbReference type="Pfam" id="PF01408"/>
    </source>
</evidence>
<evidence type="ECO:0000259" key="4">
    <source>
        <dbReference type="Pfam" id="PF22725"/>
    </source>
</evidence>
<keyword evidence="6" id="KW-1185">Reference proteome</keyword>
<dbReference type="InterPro" id="IPR036291">
    <property type="entry name" value="NAD(P)-bd_dom_sf"/>
</dbReference>
<dbReference type="Gene3D" id="3.30.360.10">
    <property type="entry name" value="Dihydrodipicolinate Reductase, domain 2"/>
    <property type="match status" value="1"/>
</dbReference>
<dbReference type="PANTHER" id="PTHR22604">
    <property type="entry name" value="OXIDOREDUCTASES"/>
    <property type="match status" value="1"/>
</dbReference>
<name>A0A9W5Y8Y0_9FIRM</name>
<dbReference type="InterPro" id="IPR000683">
    <property type="entry name" value="Gfo/Idh/MocA-like_OxRdtase_N"/>
</dbReference>
<dbReference type="InterPro" id="IPR055170">
    <property type="entry name" value="GFO_IDH_MocA-like_dom"/>
</dbReference>
<sequence>MKPLKLGILGISRHFFLRCYQPLKDSNSIEITAIASRSEQKAKEAATKWNIDTYYNSYEKLLQDDNIEAVYIPLPNHLHKEWIKKSIDASKHVICEKPITLNSQEALEISDYANKKGKGIKLMEGFMYRFHPKWIKVYQIIEQGEIGDVLSTHIIFTFNNTNPNNIRNIKEYGGGSIYDLGCYAVSTARYISNSEPTRAIGVATFDPNFNTDILTSAIIDFGKSRCLFTISTQSYPQQEVSIYGTSGKITIPIPYNDFYDTKSNIIIETSVGKRNVEFNPVNQYQLEFEAFAKAVREDLDVPLNINESINNMKVIDAIFESIDMNRWIDIQ</sequence>
<keyword evidence="2" id="KW-0560">Oxidoreductase</keyword>
<dbReference type="SUPFAM" id="SSF51735">
    <property type="entry name" value="NAD(P)-binding Rossmann-fold domains"/>
    <property type="match status" value="1"/>
</dbReference>
<reference evidence="5" key="1">
    <citation type="submission" date="2022-06" db="EMBL/GenBank/DDBJ databases">
        <title>Vallitalea longa sp. nov., an anaerobic bacterium isolated from marine sediment.</title>
        <authorList>
            <person name="Hirano S."/>
            <person name="Terahara T."/>
            <person name="Mori K."/>
            <person name="Hamada M."/>
            <person name="Matsumoto R."/>
            <person name="Kobayashi T."/>
        </authorList>
    </citation>
    <scope>NUCLEOTIDE SEQUENCE</scope>
    <source>
        <strain evidence="5">SH18-1</strain>
    </source>
</reference>
<dbReference type="GO" id="GO:0000166">
    <property type="term" value="F:nucleotide binding"/>
    <property type="evidence" value="ECO:0007669"/>
    <property type="project" value="InterPro"/>
</dbReference>
<evidence type="ECO:0000256" key="1">
    <source>
        <dbReference type="ARBA" id="ARBA00010928"/>
    </source>
</evidence>
<comment type="similarity">
    <text evidence="1">Belongs to the Gfo/Idh/MocA family.</text>
</comment>
<organism evidence="5 6">
    <name type="scientific">Vallitalea longa</name>
    <dbReference type="NCBI Taxonomy" id="2936439"/>
    <lineage>
        <taxon>Bacteria</taxon>
        <taxon>Bacillati</taxon>
        <taxon>Bacillota</taxon>
        <taxon>Clostridia</taxon>
        <taxon>Lachnospirales</taxon>
        <taxon>Vallitaleaceae</taxon>
        <taxon>Vallitalea</taxon>
    </lineage>
</organism>
<evidence type="ECO:0000256" key="2">
    <source>
        <dbReference type="ARBA" id="ARBA00023002"/>
    </source>
</evidence>
<proteinExistence type="inferred from homology"/>
<evidence type="ECO:0000313" key="5">
    <source>
        <dbReference type="EMBL" id="GKX28046.1"/>
    </source>
</evidence>
<dbReference type="Pfam" id="PF01408">
    <property type="entry name" value="GFO_IDH_MocA"/>
    <property type="match status" value="1"/>
</dbReference>
<dbReference type="InterPro" id="IPR050984">
    <property type="entry name" value="Gfo/Idh/MocA_domain"/>
</dbReference>
<dbReference type="RefSeq" id="WP_281811956.1">
    <property type="nucleotide sequence ID" value="NZ_BRLB01000001.1"/>
</dbReference>
<dbReference type="PANTHER" id="PTHR22604:SF105">
    <property type="entry name" value="TRANS-1,2-DIHYDROBENZENE-1,2-DIOL DEHYDROGENASE"/>
    <property type="match status" value="1"/>
</dbReference>
<dbReference type="AlphaFoldDB" id="A0A9W5Y8Y0"/>
<accession>A0A9W5Y8Y0</accession>
<dbReference type="Pfam" id="PF22725">
    <property type="entry name" value="GFO_IDH_MocA_C3"/>
    <property type="match status" value="1"/>
</dbReference>